<dbReference type="EMBL" id="GBXM01056636">
    <property type="protein sequence ID" value="JAH51941.1"/>
    <property type="molecule type" value="Transcribed_RNA"/>
</dbReference>
<reference evidence="1" key="2">
    <citation type="journal article" date="2015" name="Fish Shellfish Immunol.">
        <title>Early steps in the European eel (Anguilla anguilla)-Vibrio vulnificus interaction in the gills: Role of the RtxA13 toxin.</title>
        <authorList>
            <person name="Callol A."/>
            <person name="Pajuelo D."/>
            <person name="Ebbesson L."/>
            <person name="Teles M."/>
            <person name="MacKenzie S."/>
            <person name="Amaro C."/>
        </authorList>
    </citation>
    <scope>NUCLEOTIDE SEQUENCE</scope>
</reference>
<dbReference type="AlphaFoldDB" id="A0A0E9TEC2"/>
<protein>
    <submittedName>
        <fullName evidence="1">Uncharacterized protein</fullName>
    </submittedName>
</protein>
<proteinExistence type="predicted"/>
<accession>A0A0E9TEC2</accession>
<evidence type="ECO:0000313" key="1">
    <source>
        <dbReference type="EMBL" id="JAH51941.1"/>
    </source>
</evidence>
<sequence length="66" mass="7389">MCDDKGGCQCKAILLKRGKKQNVLTKRDTTVTMVTQMFSRGEYLSKTCTMVSGKTPLVQTSRSIRE</sequence>
<reference evidence="1" key="1">
    <citation type="submission" date="2014-11" db="EMBL/GenBank/DDBJ databases">
        <authorList>
            <person name="Amaro Gonzalez C."/>
        </authorList>
    </citation>
    <scope>NUCLEOTIDE SEQUENCE</scope>
</reference>
<organism evidence="1">
    <name type="scientific">Anguilla anguilla</name>
    <name type="common">European freshwater eel</name>
    <name type="synonym">Muraena anguilla</name>
    <dbReference type="NCBI Taxonomy" id="7936"/>
    <lineage>
        <taxon>Eukaryota</taxon>
        <taxon>Metazoa</taxon>
        <taxon>Chordata</taxon>
        <taxon>Craniata</taxon>
        <taxon>Vertebrata</taxon>
        <taxon>Euteleostomi</taxon>
        <taxon>Actinopterygii</taxon>
        <taxon>Neopterygii</taxon>
        <taxon>Teleostei</taxon>
        <taxon>Anguilliformes</taxon>
        <taxon>Anguillidae</taxon>
        <taxon>Anguilla</taxon>
    </lineage>
</organism>
<name>A0A0E9TEC2_ANGAN</name>